<evidence type="ECO:0000256" key="9">
    <source>
        <dbReference type="HAMAP-Rule" id="MF_00148"/>
    </source>
</evidence>
<dbReference type="InterPro" id="IPR036895">
    <property type="entry name" value="Uracil-DNA_glycosylase-like_sf"/>
</dbReference>
<dbReference type="Gene3D" id="3.40.470.10">
    <property type="entry name" value="Uracil-DNA glycosylase-like domain"/>
    <property type="match status" value="1"/>
</dbReference>
<evidence type="ECO:0000259" key="12">
    <source>
        <dbReference type="SMART" id="SM00986"/>
    </source>
</evidence>
<dbReference type="NCBIfam" id="NF003591">
    <property type="entry name" value="PRK05254.1-4"/>
    <property type="match status" value="1"/>
</dbReference>
<evidence type="ECO:0000256" key="2">
    <source>
        <dbReference type="ARBA" id="ARBA00002631"/>
    </source>
</evidence>
<comment type="function">
    <text evidence="2 9 11">Excises uracil residues from the DNA which can arise as a result of misincorporation of dUMP residues by DNA polymerase or due to deamination of cytosine.</text>
</comment>
<dbReference type="PANTHER" id="PTHR11264:SF0">
    <property type="entry name" value="URACIL-DNA GLYCOSYLASE"/>
    <property type="match status" value="1"/>
</dbReference>
<dbReference type="Pfam" id="PF03167">
    <property type="entry name" value="UDG"/>
    <property type="match status" value="1"/>
</dbReference>
<reference evidence="14" key="1">
    <citation type="submission" date="2016-11" db="EMBL/GenBank/DDBJ databases">
        <authorList>
            <person name="Varghese N."/>
            <person name="Submissions S."/>
        </authorList>
    </citation>
    <scope>NUCLEOTIDE SEQUENCE [LARGE SCALE GENOMIC DNA]</scope>
    <source>
        <strain evidence="14">DSM 18095</strain>
    </source>
</reference>
<dbReference type="GO" id="GO:0004844">
    <property type="term" value="F:uracil DNA N-glycosylase activity"/>
    <property type="evidence" value="ECO:0007669"/>
    <property type="project" value="UniProtKB-UniRule"/>
</dbReference>
<keyword evidence="7 9" id="KW-0378">Hydrolase</keyword>
<dbReference type="AlphaFoldDB" id="A0A1M4TKT8"/>
<protein>
    <recommendedName>
        <fullName evidence="5 9">Uracil-DNA glycosylase</fullName>
        <shortName evidence="9">UDG</shortName>
        <ecNumber evidence="4 9">3.2.2.27</ecNumber>
    </recommendedName>
</protein>
<dbReference type="FunFam" id="3.40.470.10:FF:000001">
    <property type="entry name" value="Uracil-DNA glycosylase"/>
    <property type="match status" value="1"/>
</dbReference>
<evidence type="ECO:0000256" key="6">
    <source>
        <dbReference type="ARBA" id="ARBA00022763"/>
    </source>
</evidence>
<name>A0A1M4TKT8_9FIRM</name>
<comment type="catalytic activity">
    <reaction evidence="1 9 11">
        <text>Hydrolyzes single-stranded DNA or mismatched double-stranded DNA and polynucleotides, releasing free uracil.</text>
        <dbReference type="EC" id="3.2.2.27"/>
    </reaction>
</comment>
<dbReference type="InterPro" id="IPR005122">
    <property type="entry name" value="Uracil-DNA_glycosylase-like"/>
</dbReference>
<dbReference type="HAMAP" id="MF_00148">
    <property type="entry name" value="UDG"/>
    <property type="match status" value="1"/>
</dbReference>
<evidence type="ECO:0000256" key="1">
    <source>
        <dbReference type="ARBA" id="ARBA00001400"/>
    </source>
</evidence>
<evidence type="ECO:0000313" key="13">
    <source>
        <dbReference type="EMBL" id="SHE44907.1"/>
    </source>
</evidence>
<dbReference type="SUPFAM" id="SSF52141">
    <property type="entry name" value="Uracil-DNA glycosylase-like"/>
    <property type="match status" value="1"/>
</dbReference>
<organism evidence="13 14">
    <name type="scientific">Tissierella praeacuta DSM 18095</name>
    <dbReference type="NCBI Taxonomy" id="1123404"/>
    <lineage>
        <taxon>Bacteria</taxon>
        <taxon>Bacillati</taxon>
        <taxon>Bacillota</taxon>
        <taxon>Tissierellia</taxon>
        <taxon>Tissierellales</taxon>
        <taxon>Tissierellaceae</taxon>
        <taxon>Tissierella</taxon>
    </lineage>
</organism>
<dbReference type="GO" id="GO:0005737">
    <property type="term" value="C:cytoplasm"/>
    <property type="evidence" value="ECO:0007669"/>
    <property type="project" value="UniProtKB-SubCell"/>
</dbReference>
<dbReference type="EMBL" id="FQTY01000002">
    <property type="protein sequence ID" value="SHE44907.1"/>
    <property type="molecule type" value="Genomic_DNA"/>
</dbReference>
<evidence type="ECO:0000313" key="14">
    <source>
        <dbReference type="Proteomes" id="UP000184114"/>
    </source>
</evidence>
<evidence type="ECO:0000256" key="10">
    <source>
        <dbReference type="PROSITE-ProRule" id="PRU10072"/>
    </source>
</evidence>
<gene>
    <name evidence="9" type="primary">ung</name>
    <name evidence="13" type="ORF">SAMN02745784_00719</name>
</gene>
<dbReference type="SMART" id="SM00987">
    <property type="entry name" value="UreE_C"/>
    <property type="match status" value="1"/>
</dbReference>
<evidence type="ECO:0000256" key="7">
    <source>
        <dbReference type="ARBA" id="ARBA00022801"/>
    </source>
</evidence>
<evidence type="ECO:0000256" key="5">
    <source>
        <dbReference type="ARBA" id="ARBA00018429"/>
    </source>
</evidence>
<dbReference type="InterPro" id="IPR002043">
    <property type="entry name" value="UDG_fam1"/>
</dbReference>
<dbReference type="PROSITE" id="PS00130">
    <property type="entry name" value="U_DNA_GLYCOSYLASE"/>
    <property type="match status" value="1"/>
</dbReference>
<dbReference type="STRING" id="1123404.SAMN02745784_00719"/>
<accession>A0A1M4TKT8</accession>
<dbReference type="SMART" id="SM00986">
    <property type="entry name" value="UDG"/>
    <property type="match status" value="1"/>
</dbReference>
<evidence type="ECO:0000256" key="3">
    <source>
        <dbReference type="ARBA" id="ARBA00008184"/>
    </source>
</evidence>
<dbReference type="NCBIfam" id="NF003589">
    <property type="entry name" value="PRK05254.1-2"/>
    <property type="match status" value="1"/>
</dbReference>
<dbReference type="Proteomes" id="UP000184114">
    <property type="component" value="Unassembled WGS sequence"/>
</dbReference>
<dbReference type="CDD" id="cd10027">
    <property type="entry name" value="UDG-F1-like"/>
    <property type="match status" value="1"/>
</dbReference>
<dbReference type="InterPro" id="IPR018085">
    <property type="entry name" value="Ura-DNA_Glyclase_AS"/>
</dbReference>
<keyword evidence="9" id="KW-0963">Cytoplasm</keyword>
<evidence type="ECO:0000256" key="11">
    <source>
        <dbReference type="RuleBase" id="RU003780"/>
    </source>
</evidence>
<feature type="active site" description="Proton acceptor" evidence="9 10">
    <location>
        <position position="76"/>
    </location>
</feature>
<evidence type="ECO:0000256" key="8">
    <source>
        <dbReference type="ARBA" id="ARBA00023204"/>
    </source>
</evidence>
<keyword evidence="6 9" id="KW-0227">DNA damage</keyword>
<evidence type="ECO:0000256" key="4">
    <source>
        <dbReference type="ARBA" id="ARBA00012030"/>
    </source>
</evidence>
<dbReference type="PANTHER" id="PTHR11264">
    <property type="entry name" value="URACIL-DNA GLYCOSYLASE"/>
    <property type="match status" value="1"/>
</dbReference>
<keyword evidence="14" id="KW-1185">Reference proteome</keyword>
<dbReference type="NCBIfam" id="NF003592">
    <property type="entry name" value="PRK05254.1-5"/>
    <property type="match status" value="1"/>
</dbReference>
<feature type="domain" description="Uracil-DNA glycosylase-like" evidence="12">
    <location>
        <begin position="61"/>
        <end position="221"/>
    </location>
</feature>
<dbReference type="NCBIfam" id="NF003588">
    <property type="entry name" value="PRK05254.1-1"/>
    <property type="match status" value="1"/>
</dbReference>
<comment type="similarity">
    <text evidence="3 9 11">Belongs to the uracil-DNA glycosylase (UDG) superfamily. UNG family.</text>
</comment>
<proteinExistence type="inferred from homology"/>
<comment type="subcellular location">
    <subcellularLocation>
        <location evidence="9">Cytoplasm</location>
    </subcellularLocation>
</comment>
<dbReference type="EC" id="3.2.2.27" evidence="4 9"/>
<dbReference type="NCBIfam" id="TIGR00628">
    <property type="entry name" value="ung"/>
    <property type="match status" value="1"/>
</dbReference>
<keyword evidence="8 9" id="KW-0234">DNA repair</keyword>
<sequence>MYVVLEGEKLVMKKIFNNDWQELLEGEMEKEYYQKLREFLIKEYRTRIIYPDMHDIFNALHYTSYKDVKVVILGQDPYHGPNQAYGLSFSVKPGVRIPPSLVNIYKELKDDLGCYIPNNGTLTKWAKEGVLLLNTSLTVRAGEANSHSKIGWEIFTDHIIRLLNERDDPIVFILWGNNAIKKKAFITNPQHYIITSVHPSPLSATRGFFGSKPFSKTNKFLESIGKEPIDWQIENI</sequence>
<dbReference type="GO" id="GO:0097510">
    <property type="term" value="P:base-excision repair, AP site formation via deaminated base removal"/>
    <property type="evidence" value="ECO:0007669"/>
    <property type="project" value="TreeGrafter"/>
</dbReference>